<keyword evidence="6" id="KW-0121">Carboxypeptidase</keyword>
<comment type="caution">
    <text evidence="5">Lacks conserved residue(s) required for the propagation of feature annotation.</text>
</comment>
<dbReference type="GO" id="GO:0016020">
    <property type="term" value="C:membrane"/>
    <property type="evidence" value="ECO:0007669"/>
    <property type="project" value="InterPro"/>
</dbReference>
<dbReference type="PANTHER" id="PTHR10514">
    <property type="entry name" value="ANGIOTENSIN-CONVERTING ENZYME"/>
    <property type="match status" value="1"/>
</dbReference>
<dbReference type="EMBL" id="OC006652">
    <property type="protein sequence ID" value="CAD7266251.1"/>
    <property type="molecule type" value="Genomic_DNA"/>
</dbReference>
<dbReference type="PANTHER" id="PTHR10514:SF27">
    <property type="entry name" value="ANGIOTENSIN-CONVERTING ENZYME"/>
    <property type="match status" value="1"/>
</dbReference>
<dbReference type="InterPro" id="IPR001548">
    <property type="entry name" value="Peptidase_M2"/>
</dbReference>
<dbReference type="PRINTS" id="PR00791">
    <property type="entry name" value="PEPDIPTASEA"/>
</dbReference>
<dbReference type="GO" id="GO:0046872">
    <property type="term" value="F:metal ion binding"/>
    <property type="evidence" value="ECO:0007669"/>
    <property type="project" value="UniProtKB-KW"/>
</dbReference>
<dbReference type="GO" id="GO:0006508">
    <property type="term" value="P:proteolysis"/>
    <property type="evidence" value="ECO:0007669"/>
    <property type="project" value="UniProtKB-KW"/>
</dbReference>
<evidence type="ECO:0000256" key="5">
    <source>
        <dbReference type="PROSITE-ProRule" id="PRU01355"/>
    </source>
</evidence>
<evidence type="ECO:0000256" key="4">
    <source>
        <dbReference type="ARBA" id="ARBA00023180"/>
    </source>
</evidence>
<dbReference type="SUPFAM" id="SSF55486">
    <property type="entry name" value="Metalloproteases ('zincins'), catalytic domain"/>
    <property type="match status" value="1"/>
</dbReference>
<keyword evidence="4 6" id="KW-0325">Glycoprotein</keyword>
<reference evidence="8" key="1">
    <citation type="submission" date="2020-11" db="EMBL/GenBank/DDBJ databases">
        <authorList>
            <person name="Tran Van P."/>
        </authorList>
    </citation>
    <scope>NUCLEOTIDE SEQUENCE</scope>
</reference>
<comment type="cofactor">
    <cofactor evidence="6">
        <name>Zn(2+)</name>
        <dbReference type="ChEBI" id="CHEBI:29105"/>
    </cofactor>
    <text evidence="6">Binds 1 zinc ion per subunit.</text>
</comment>
<dbReference type="Pfam" id="PF01401">
    <property type="entry name" value="Peptidase_M2"/>
    <property type="match status" value="1"/>
</dbReference>
<keyword evidence="6" id="KW-0862">Zinc</keyword>
<keyword evidence="6" id="KW-0378">Hydrolase</keyword>
<dbReference type="GO" id="GO:0008241">
    <property type="term" value="F:peptidyl-dipeptidase activity"/>
    <property type="evidence" value="ECO:0007669"/>
    <property type="project" value="InterPro"/>
</dbReference>
<evidence type="ECO:0000313" key="8">
    <source>
        <dbReference type="EMBL" id="CAD7266251.1"/>
    </source>
</evidence>
<organism evidence="8">
    <name type="scientific">Timema shepardi</name>
    <name type="common">Walking stick</name>
    <dbReference type="NCBI Taxonomy" id="629360"/>
    <lineage>
        <taxon>Eukaryota</taxon>
        <taxon>Metazoa</taxon>
        <taxon>Ecdysozoa</taxon>
        <taxon>Arthropoda</taxon>
        <taxon>Hexapoda</taxon>
        <taxon>Insecta</taxon>
        <taxon>Pterygota</taxon>
        <taxon>Neoptera</taxon>
        <taxon>Polyneoptera</taxon>
        <taxon>Phasmatodea</taxon>
        <taxon>Timematodea</taxon>
        <taxon>Timematoidea</taxon>
        <taxon>Timematidae</taxon>
        <taxon>Timema</taxon>
    </lineage>
</organism>
<dbReference type="AlphaFoldDB" id="A0A7R9G5G7"/>
<keyword evidence="2" id="KW-0732">Signal</keyword>
<dbReference type="PROSITE" id="PS52011">
    <property type="entry name" value="PEPTIDASE_M2"/>
    <property type="match status" value="1"/>
</dbReference>
<evidence type="ECO:0000256" key="3">
    <source>
        <dbReference type="ARBA" id="ARBA00023157"/>
    </source>
</evidence>
<feature type="region of interest" description="Disordered" evidence="7">
    <location>
        <begin position="66"/>
        <end position="92"/>
    </location>
</feature>
<dbReference type="GO" id="GO:0004180">
    <property type="term" value="F:carboxypeptidase activity"/>
    <property type="evidence" value="ECO:0007669"/>
    <property type="project" value="UniProtKB-KW"/>
</dbReference>
<accession>A0A7R9G5G7</accession>
<dbReference type="GO" id="GO:0008237">
    <property type="term" value="F:metallopeptidase activity"/>
    <property type="evidence" value="ECO:0007669"/>
    <property type="project" value="UniProtKB-KW"/>
</dbReference>
<keyword evidence="6" id="KW-0645">Protease</keyword>
<sequence length="92" mass="10496">MDKWRWGVFSGEITPRNYNQVWWELVTKYQGIAPPVPRSGDDFDPAAKFHIPDGTPYVSRHKGAVHNRQNPAGHYHGQVALPQVAHRKTVHS</sequence>
<dbReference type="EC" id="3.4.-.-" evidence="6"/>
<gene>
    <name evidence="8" type="ORF">TSIB3V08_LOCUS10273</name>
</gene>
<protein>
    <recommendedName>
        <fullName evidence="6">Angiotensin-converting enzyme</fullName>
        <ecNumber evidence="6">3.4.-.-</ecNumber>
    </recommendedName>
</protein>
<keyword evidence="6" id="KW-0482">Metalloprotease</keyword>
<evidence type="ECO:0000256" key="1">
    <source>
        <dbReference type="ARBA" id="ARBA00008139"/>
    </source>
</evidence>
<comment type="similarity">
    <text evidence="1 5 6">Belongs to the peptidase M2 family.</text>
</comment>
<keyword evidence="6" id="KW-0479">Metal-binding</keyword>
<evidence type="ECO:0000256" key="2">
    <source>
        <dbReference type="ARBA" id="ARBA00022729"/>
    </source>
</evidence>
<name>A0A7R9G5G7_TIMSH</name>
<keyword evidence="3" id="KW-1015">Disulfide bond</keyword>
<proteinExistence type="inferred from homology"/>
<evidence type="ECO:0000256" key="6">
    <source>
        <dbReference type="RuleBase" id="RU361144"/>
    </source>
</evidence>
<evidence type="ECO:0000256" key="7">
    <source>
        <dbReference type="SAM" id="MobiDB-lite"/>
    </source>
</evidence>